<feature type="chain" id="PRO_5015554507" description="Ecp2 effector protein-like domain-containing protein" evidence="1">
    <location>
        <begin position="26"/>
        <end position="181"/>
    </location>
</feature>
<dbReference type="Proteomes" id="UP000241462">
    <property type="component" value="Unassembled WGS sequence"/>
</dbReference>
<sequence>MHLFNKSLLLTVALNASFLVPIIDAFRLQPSYQRLRDFAPTGIAFIRTNGTNVECQITTMVELAGEGEITMRDCYHMMKSFKHEGHYLMKASGWQSSIGYPYWAEGSCVFGFTRIDDGTEAVFFGDGDFIKLLASSIDMQPDVKYMQPVKGTALCNTSGDVAAQIEWNVHLALRNSPDKRL</sequence>
<dbReference type="OrthoDB" id="73875at2759"/>
<keyword evidence="1" id="KW-0732">Signal</keyword>
<feature type="domain" description="Ecp2 effector protein-like" evidence="2">
    <location>
        <begin position="55"/>
        <end position="142"/>
    </location>
</feature>
<evidence type="ECO:0000313" key="4">
    <source>
        <dbReference type="Proteomes" id="UP000241462"/>
    </source>
</evidence>
<protein>
    <recommendedName>
        <fullName evidence="2">Ecp2 effector protein-like domain-containing protein</fullName>
    </recommendedName>
</protein>
<proteinExistence type="predicted"/>
<gene>
    <name evidence="3" type="ORF">BD289DRAFT_456377</name>
</gene>
<evidence type="ECO:0000313" key="3">
    <source>
        <dbReference type="EMBL" id="PSR78224.1"/>
    </source>
</evidence>
<evidence type="ECO:0000259" key="2">
    <source>
        <dbReference type="Pfam" id="PF14856"/>
    </source>
</evidence>
<organism evidence="3 4">
    <name type="scientific">Coniella lustricola</name>
    <dbReference type="NCBI Taxonomy" id="2025994"/>
    <lineage>
        <taxon>Eukaryota</taxon>
        <taxon>Fungi</taxon>
        <taxon>Dikarya</taxon>
        <taxon>Ascomycota</taxon>
        <taxon>Pezizomycotina</taxon>
        <taxon>Sordariomycetes</taxon>
        <taxon>Sordariomycetidae</taxon>
        <taxon>Diaporthales</taxon>
        <taxon>Schizoparmaceae</taxon>
        <taxon>Coniella</taxon>
    </lineage>
</organism>
<dbReference type="InParanoid" id="A0A2T2ZW49"/>
<name>A0A2T2ZW49_9PEZI</name>
<feature type="signal peptide" evidence="1">
    <location>
        <begin position="1"/>
        <end position="25"/>
    </location>
</feature>
<accession>A0A2T2ZW49</accession>
<dbReference type="InterPro" id="IPR029226">
    <property type="entry name" value="Ecp2-like"/>
</dbReference>
<dbReference type="EMBL" id="KZ678617">
    <property type="protein sequence ID" value="PSR78224.1"/>
    <property type="molecule type" value="Genomic_DNA"/>
</dbReference>
<dbReference type="Pfam" id="PF14856">
    <property type="entry name" value="Hce2"/>
    <property type="match status" value="1"/>
</dbReference>
<reference evidence="3 4" key="1">
    <citation type="journal article" date="2018" name="Mycol. Prog.">
        <title>Coniella lustricola, a new species from submerged detritus.</title>
        <authorList>
            <person name="Raudabaugh D.B."/>
            <person name="Iturriaga T."/>
            <person name="Carver A."/>
            <person name="Mondo S."/>
            <person name="Pangilinan J."/>
            <person name="Lipzen A."/>
            <person name="He G."/>
            <person name="Amirebrahimi M."/>
            <person name="Grigoriev I.V."/>
            <person name="Miller A.N."/>
        </authorList>
    </citation>
    <scope>NUCLEOTIDE SEQUENCE [LARGE SCALE GENOMIC DNA]</scope>
    <source>
        <strain evidence="3 4">B22-T-1</strain>
    </source>
</reference>
<keyword evidence="4" id="KW-1185">Reference proteome</keyword>
<dbReference type="AlphaFoldDB" id="A0A2T2ZW49"/>
<evidence type="ECO:0000256" key="1">
    <source>
        <dbReference type="SAM" id="SignalP"/>
    </source>
</evidence>